<feature type="transmembrane region" description="Helical" evidence="6">
    <location>
        <begin position="341"/>
        <end position="360"/>
    </location>
</feature>
<protein>
    <submittedName>
        <fullName evidence="7">Amino acid transporter</fullName>
    </submittedName>
</protein>
<dbReference type="AlphaFoldDB" id="A0A329TH82"/>
<feature type="transmembrane region" description="Helical" evidence="6">
    <location>
        <begin position="95"/>
        <end position="117"/>
    </location>
</feature>
<reference evidence="7 8" key="1">
    <citation type="submission" date="2018-02" db="EMBL/GenBank/DDBJ databases">
        <title>Complete genome sequencing of Faecalibacterium prausnitzii strains isolated from the human gut.</title>
        <authorList>
            <person name="Fitzgerald B.C."/>
            <person name="Shkoporov A.N."/>
            <person name="Ross P.R."/>
            <person name="Hill C."/>
        </authorList>
    </citation>
    <scope>NUCLEOTIDE SEQUENCE [LARGE SCALE GENOMIC DNA]</scope>
    <source>
        <strain evidence="7 8">APC942/8-14-2</strain>
    </source>
</reference>
<feature type="transmembrane region" description="Helical" evidence="6">
    <location>
        <begin position="129"/>
        <end position="150"/>
    </location>
</feature>
<organism evidence="7 8">
    <name type="scientific">Faecalibacterium prausnitzii</name>
    <dbReference type="NCBI Taxonomy" id="853"/>
    <lineage>
        <taxon>Bacteria</taxon>
        <taxon>Bacillati</taxon>
        <taxon>Bacillota</taxon>
        <taxon>Clostridia</taxon>
        <taxon>Eubacteriales</taxon>
        <taxon>Oscillospiraceae</taxon>
        <taxon>Faecalibacterium</taxon>
    </lineage>
</organism>
<feature type="transmembrane region" description="Helical" evidence="6">
    <location>
        <begin position="427"/>
        <end position="448"/>
    </location>
</feature>
<keyword evidence="3 6" id="KW-0812">Transmembrane</keyword>
<evidence type="ECO:0000256" key="1">
    <source>
        <dbReference type="ARBA" id="ARBA00004651"/>
    </source>
</evidence>
<dbReference type="Gene3D" id="1.20.1740.10">
    <property type="entry name" value="Amino acid/polyamine transporter I"/>
    <property type="match status" value="1"/>
</dbReference>
<feature type="transmembrane region" description="Helical" evidence="6">
    <location>
        <begin position="162"/>
        <end position="183"/>
    </location>
</feature>
<dbReference type="RefSeq" id="WP_112116122.1">
    <property type="nucleotide sequence ID" value="NZ_PRKZ01000009.1"/>
</dbReference>
<comment type="caution">
    <text evidence="7">The sequence shown here is derived from an EMBL/GenBank/DDBJ whole genome shotgun (WGS) entry which is preliminary data.</text>
</comment>
<gene>
    <name evidence="7" type="ORF">C4N25_11165</name>
</gene>
<evidence type="ECO:0000256" key="5">
    <source>
        <dbReference type="ARBA" id="ARBA00023136"/>
    </source>
</evidence>
<dbReference type="EMBL" id="PRKZ01000009">
    <property type="protein sequence ID" value="RAW48328.1"/>
    <property type="molecule type" value="Genomic_DNA"/>
</dbReference>
<evidence type="ECO:0000256" key="6">
    <source>
        <dbReference type="SAM" id="Phobius"/>
    </source>
</evidence>
<comment type="subcellular location">
    <subcellularLocation>
        <location evidence="1">Cell membrane</location>
        <topology evidence="1">Multi-pass membrane protein</topology>
    </subcellularLocation>
</comment>
<keyword evidence="5 6" id="KW-0472">Membrane</keyword>
<evidence type="ECO:0000256" key="4">
    <source>
        <dbReference type="ARBA" id="ARBA00022989"/>
    </source>
</evidence>
<evidence type="ECO:0000256" key="2">
    <source>
        <dbReference type="ARBA" id="ARBA00022475"/>
    </source>
</evidence>
<evidence type="ECO:0000313" key="8">
    <source>
        <dbReference type="Proteomes" id="UP000251634"/>
    </source>
</evidence>
<feature type="transmembrane region" description="Helical" evidence="6">
    <location>
        <begin position="403"/>
        <end position="421"/>
    </location>
</feature>
<dbReference type="PIRSF" id="PIRSF006060">
    <property type="entry name" value="AA_transporter"/>
    <property type="match status" value="1"/>
</dbReference>
<proteinExistence type="predicted"/>
<feature type="transmembrane region" description="Helical" evidence="6">
    <location>
        <begin position="48"/>
        <end position="74"/>
    </location>
</feature>
<feature type="transmembrane region" description="Helical" evidence="6">
    <location>
        <begin position="366"/>
        <end position="383"/>
    </location>
</feature>
<feature type="transmembrane region" description="Helical" evidence="6">
    <location>
        <begin position="21"/>
        <end position="42"/>
    </location>
</feature>
<feature type="transmembrane region" description="Helical" evidence="6">
    <location>
        <begin position="288"/>
        <end position="306"/>
    </location>
</feature>
<dbReference type="GO" id="GO:0022857">
    <property type="term" value="F:transmembrane transporter activity"/>
    <property type="evidence" value="ECO:0007669"/>
    <property type="project" value="InterPro"/>
</dbReference>
<sequence>MAIHVVKEPVPKPGTLGRTELYALAIGQVIGAGVITLIVPAIKMTGYSAWLAYFVAILMGFVMILPFVFISSTLRLGGGNYSMLCDLSSPRTSGVFAYMYLTQCLSLSLFGASAAAYLGDIIPALNSHWARVIVGVTLLTFFYVVNLMGVDIMAKAQKMMTWLLIAALILFAIVGIFKMKLPIFDFSDPNFAINGWGITFNNGQISGGFLGAVLLFVYSTQGYYMTTAYGRDSKNARKDIPFVLLLCVPTLCILYVGVAMAGVGVMSVEEYGNSTTLVFAAQRIFPTWLFYFFIIGGPIMALLFTLNSSFAYNSITIGQSCDDGWLPKSFGKKNKSGARPYILTFMYVVGIIPIVFGLSITTITNMVQLITSAFAILNFTAEIKMPKKYPDAWKQSRYHVPDGLYYTICCVSLALFLVVLWKSLLSMNIGLAVINVVVIVIAGLIGFWRSKTGNIEIHTSVWAEDYQEAAES</sequence>
<accession>A0A329TH82</accession>
<feature type="transmembrane region" description="Helical" evidence="6">
    <location>
        <begin position="242"/>
        <end position="268"/>
    </location>
</feature>
<evidence type="ECO:0000313" key="7">
    <source>
        <dbReference type="EMBL" id="RAW48328.1"/>
    </source>
</evidence>
<dbReference type="Pfam" id="PF13520">
    <property type="entry name" value="AA_permease_2"/>
    <property type="match status" value="1"/>
</dbReference>
<dbReference type="GO" id="GO:0005886">
    <property type="term" value="C:plasma membrane"/>
    <property type="evidence" value="ECO:0007669"/>
    <property type="project" value="UniProtKB-SubCell"/>
</dbReference>
<dbReference type="PANTHER" id="PTHR42770">
    <property type="entry name" value="AMINO ACID TRANSPORTER-RELATED"/>
    <property type="match status" value="1"/>
</dbReference>
<dbReference type="InterPro" id="IPR050367">
    <property type="entry name" value="APC_superfamily"/>
</dbReference>
<keyword evidence="4 6" id="KW-1133">Transmembrane helix</keyword>
<dbReference type="InterPro" id="IPR002293">
    <property type="entry name" value="AA/rel_permease1"/>
</dbReference>
<feature type="transmembrane region" description="Helical" evidence="6">
    <location>
        <begin position="203"/>
        <end position="221"/>
    </location>
</feature>
<keyword evidence="2" id="KW-1003">Cell membrane</keyword>
<dbReference type="PANTHER" id="PTHR42770:SF7">
    <property type="entry name" value="MEMBRANE PROTEIN"/>
    <property type="match status" value="1"/>
</dbReference>
<dbReference type="Proteomes" id="UP000251634">
    <property type="component" value="Unassembled WGS sequence"/>
</dbReference>
<evidence type="ECO:0000256" key="3">
    <source>
        <dbReference type="ARBA" id="ARBA00022692"/>
    </source>
</evidence>
<name>A0A329TH82_9FIRM</name>